<protein>
    <recommendedName>
        <fullName evidence="4">HTH merR-type domain-containing protein</fullName>
    </recommendedName>
</protein>
<dbReference type="CDD" id="cd00592">
    <property type="entry name" value="HTH_MerR-like"/>
    <property type="match status" value="1"/>
</dbReference>
<evidence type="ECO:0000313" key="5">
    <source>
        <dbReference type="EMBL" id="EFE74028.2"/>
    </source>
</evidence>
<dbReference type="InterPro" id="IPR047057">
    <property type="entry name" value="MerR_fam"/>
</dbReference>
<dbReference type="InterPro" id="IPR009061">
    <property type="entry name" value="DNA-bd_dom_put_sf"/>
</dbReference>
<accession>D6ATD9</accession>
<dbReference type="PROSITE" id="PS50937">
    <property type="entry name" value="HTH_MERR_2"/>
    <property type="match status" value="1"/>
</dbReference>
<sequence length="311" mass="34086">MWSGGRTPRSLERRSPPMPASFVPPRQVKIGDAAAFAGCTPRAIRHYHGIGLLPEPERGGDDRRRYGYEDMIRLLWIRRMADAGIALEDVRDAFAEGPADAQDGDGIEALLERVEESLAAQETELRRQRTAVQRMRVEGSRVGLLSDLVTERLKGLPEGSLRRADLDTLLVTERIFGPLGAAVQAARFVALATYPALREESDRVDDAEEALDDSVAVDDPRVAQVAAERHAFETALHAAIEESGLDEDDDALFDAWDDAHPETGDDEEDASGSDSGRAMCVLEATGKMPYDFSPARLRCMELAEELSAKNA</sequence>
<evidence type="ECO:0000256" key="3">
    <source>
        <dbReference type="SAM" id="MobiDB-lite"/>
    </source>
</evidence>
<keyword evidence="2" id="KW-0175">Coiled coil</keyword>
<dbReference type="Pfam" id="PF13411">
    <property type="entry name" value="MerR_1"/>
    <property type="match status" value="1"/>
</dbReference>
<dbReference type="GO" id="GO:0003700">
    <property type="term" value="F:DNA-binding transcription factor activity"/>
    <property type="evidence" value="ECO:0007669"/>
    <property type="project" value="InterPro"/>
</dbReference>
<feature type="domain" description="HTH merR-type" evidence="4">
    <location>
        <begin position="30"/>
        <end position="96"/>
    </location>
</feature>
<feature type="region of interest" description="Disordered" evidence="3">
    <location>
        <begin position="255"/>
        <end position="275"/>
    </location>
</feature>
<gene>
    <name evidence="5" type="ORF">SSGG_01394</name>
</gene>
<dbReference type="PANTHER" id="PTHR30204:SF93">
    <property type="entry name" value="HTH MERR-TYPE DOMAIN-CONTAINING PROTEIN"/>
    <property type="match status" value="1"/>
</dbReference>
<organism evidence="5 6">
    <name type="scientific">Streptomyces filamentosus NRRL 15998</name>
    <dbReference type="NCBI Taxonomy" id="457431"/>
    <lineage>
        <taxon>Bacteria</taxon>
        <taxon>Bacillati</taxon>
        <taxon>Actinomycetota</taxon>
        <taxon>Actinomycetes</taxon>
        <taxon>Kitasatosporales</taxon>
        <taxon>Streptomycetaceae</taxon>
        <taxon>Streptomyces</taxon>
    </lineage>
</organism>
<reference evidence="6" key="1">
    <citation type="submission" date="2008-10" db="EMBL/GenBank/DDBJ databases">
        <authorList>
            <person name="Molnar K."/>
        </authorList>
    </citation>
    <scope>NUCLEOTIDE SEQUENCE [LARGE SCALE GENOMIC DNA]</scope>
    <source>
        <strain evidence="6">NRRL 15998</strain>
    </source>
</reference>
<evidence type="ECO:0000259" key="4">
    <source>
        <dbReference type="PROSITE" id="PS50937"/>
    </source>
</evidence>
<keyword evidence="1" id="KW-0238">DNA-binding</keyword>
<dbReference type="Gene3D" id="1.10.1660.10">
    <property type="match status" value="1"/>
</dbReference>
<dbReference type="GO" id="GO:0003677">
    <property type="term" value="F:DNA binding"/>
    <property type="evidence" value="ECO:0007669"/>
    <property type="project" value="UniProtKB-KW"/>
</dbReference>
<dbReference type="EMBL" id="DS999644">
    <property type="protein sequence ID" value="EFE74028.2"/>
    <property type="molecule type" value="Genomic_DNA"/>
</dbReference>
<proteinExistence type="predicted"/>
<dbReference type="SMART" id="SM00422">
    <property type="entry name" value="HTH_MERR"/>
    <property type="match status" value="1"/>
</dbReference>
<reference evidence="6" key="2">
    <citation type="submission" date="2008-12" db="EMBL/GenBank/DDBJ databases">
        <title>Annotation of Streptomyces roseosporus strain NRRL 15998.</title>
        <authorList>
            <consortium name="The Broad Institute Genome Sequencing Platform"/>
            <consortium name="Broad Institute Microbial Sequencing Center"/>
            <person name="Fischbach M."/>
            <person name="Ward D."/>
            <person name="Young S."/>
            <person name="Kodira C.D."/>
            <person name="Zeng Q."/>
            <person name="Koehrsen M."/>
            <person name="Godfrey P."/>
            <person name="Alvarado L."/>
            <person name="Berlin A.M."/>
            <person name="Borenstein D."/>
            <person name="Chen Z."/>
            <person name="Engels R."/>
            <person name="Freedman E."/>
            <person name="Gellesch M."/>
            <person name="Goldberg J."/>
            <person name="Griggs A."/>
            <person name="Gujja S."/>
            <person name="Heiman D.I."/>
            <person name="Hepburn T.A."/>
            <person name="Howarth C."/>
            <person name="Jen D."/>
            <person name="Larson L."/>
            <person name="Lewis B."/>
            <person name="Mehta T."/>
            <person name="Park D."/>
            <person name="Pearson M."/>
            <person name="Roberts A."/>
            <person name="Saif S."/>
            <person name="Shea T.D."/>
            <person name="Shenoy N."/>
            <person name="Sisk P."/>
            <person name="Stolte C."/>
            <person name="Sykes S.N."/>
            <person name="Walk T."/>
            <person name="White J."/>
            <person name="Yandava C."/>
            <person name="Straight P."/>
            <person name="Clardy J."/>
            <person name="Hung D."/>
            <person name="Kolter R."/>
            <person name="Mekalanos J."/>
            <person name="Walker S."/>
            <person name="Walsh C.T."/>
            <person name="Wieland B.L.C."/>
            <person name="Ilzarbe M."/>
            <person name="Galagan J."/>
            <person name="Nusbaum C."/>
            <person name="Birren B."/>
        </authorList>
    </citation>
    <scope>NUCLEOTIDE SEQUENCE [LARGE SCALE GENOMIC DNA]</scope>
    <source>
        <strain evidence="6">NRRL 15998</strain>
    </source>
</reference>
<evidence type="ECO:0000256" key="1">
    <source>
        <dbReference type="ARBA" id="ARBA00023125"/>
    </source>
</evidence>
<dbReference type="Proteomes" id="UP000003986">
    <property type="component" value="Unassembled WGS sequence"/>
</dbReference>
<dbReference type="PANTHER" id="PTHR30204">
    <property type="entry name" value="REDOX-CYCLING DRUG-SENSING TRANSCRIPTIONAL ACTIVATOR SOXR"/>
    <property type="match status" value="1"/>
</dbReference>
<name>D6ATD9_STRFL</name>
<dbReference type="InterPro" id="IPR000551">
    <property type="entry name" value="MerR-type_HTH_dom"/>
</dbReference>
<evidence type="ECO:0000256" key="2">
    <source>
        <dbReference type="SAM" id="Coils"/>
    </source>
</evidence>
<dbReference type="SUPFAM" id="SSF46955">
    <property type="entry name" value="Putative DNA-binding domain"/>
    <property type="match status" value="1"/>
</dbReference>
<dbReference type="AlphaFoldDB" id="D6ATD9"/>
<feature type="region of interest" description="Disordered" evidence="3">
    <location>
        <begin position="1"/>
        <end position="25"/>
    </location>
</feature>
<feature type="coiled-coil region" evidence="2">
    <location>
        <begin position="111"/>
        <end position="138"/>
    </location>
</feature>
<evidence type="ECO:0000313" key="6">
    <source>
        <dbReference type="Proteomes" id="UP000003986"/>
    </source>
</evidence>